<feature type="compositionally biased region" description="Low complexity" evidence="6">
    <location>
        <begin position="160"/>
        <end position="170"/>
    </location>
</feature>
<dbReference type="EMBL" id="OU898276">
    <property type="protein sequence ID" value="CAG9827175.1"/>
    <property type="molecule type" value="Genomic_DNA"/>
</dbReference>
<accession>A0A9N9SS12</accession>
<evidence type="ECO:0000313" key="8">
    <source>
        <dbReference type="EMBL" id="CAG9827175.1"/>
    </source>
</evidence>
<evidence type="ECO:0000256" key="1">
    <source>
        <dbReference type="ARBA" id="ARBA00022723"/>
    </source>
</evidence>
<dbReference type="PROSITE" id="PS50950">
    <property type="entry name" value="ZF_THAP"/>
    <property type="match status" value="1"/>
</dbReference>
<dbReference type="PANTHER" id="PTHR46600">
    <property type="entry name" value="THAP DOMAIN-CONTAINING"/>
    <property type="match status" value="1"/>
</dbReference>
<evidence type="ECO:0000313" key="9">
    <source>
        <dbReference type="Proteomes" id="UP001153709"/>
    </source>
</evidence>
<dbReference type="Pfam" id="PF05485">
    <property type="entry name" value="THAP"/>
    <property type="match status" value="1"/>
</dbReference>
<dbReference type="Pfam" id="PF21787">
    <property type="entry name" value="TNP-like_RNaseH_N"/>
    <property type="match status" value="1"/>
</dbReference>
<dbReference type="Proteomes" id="UP001153709">
    <property type="component" value="Chromosome 1"/>
</dbReference>
<dbReference type="GO" id="GO:0008270">
    <property type="term" value="F:zinc ion binding"/>
    <property type="evidence" value="ECO:0007669"/>
    <property type="project" value="UniProtKB-KW"/>
</dbReference>
<dbReference type="SUPFAM" id="SSF57716">
    <property type="entry name" value="Glucocorticoid receptor-like (DNA-binding domain)"/>
    <property type="match status" value="1"/>
</dbReference>
<dbReference type="InterPro" id="IPR048366">
    <property type="entry name" value="TNP-like_GBD"/>
</dbReference>
<dbReference type="Gene3D" id="6.20.210.20">
    <property type="entry name" value="THAP domain"/>
    <property type="match status" value="1"/>
</dbReference>
<gene>
    <name evidence="8" type="ORF">DIABBA_LOCUS1203</name>
</gene>
<dbReference type="Pfam" id="PF12017">
    <property type="entry name" value="Tnp_P_element"/>
    <property type="match status" value="1"/>
</dbReference>
<dbReference type="InterPro" id="IPR021896">
    <property type="entry name" value="THAP9-like_HTH"/>
</dbReference>
<feature type="non-terminal residue" evidence="8">
    <location>
        <position position="628"/>
    </location>
</feature>
<keyword evidence="9" id="KW-1185">Reference proteome</keyword>
<dbReference type="InterPro" id="IPR026516">
    <property type="entry name" value="THAP1/10"/>
</dbReference>
<evidence type="ECO:0000256" key="3">
    <source>
        <dbReference type="ARBA" id="ARBA00022833"/>
    </source>
</evidence>
<feature type="region of interest" description="Disordered" evidence="6">
    <location>
        <begin position="149"/>
        <end position="180"/>
    </location>
</feature>
<keyword evidence="4 5" id="KW-0238">DNA-binding</keyword>
<keyword evidence="2 5" id="KW-0863">Zinc-finger</keyword>
<dbReference type="InterPro" id="IPR038441">
    <property type="entry name" value="THAP_Znf_sf"/>
</dbReference>
<dbReference type="AlphaFoldDB" id="A0A9N9SS12"/>
<evidence type="ECO:0000259" key="7">
    <source>
        <dbReference type="PROSITE" id="PS50950"/>
    </source>
</evidence>
<reference evidence="8" key="1">
    <citation type="submission" date="2022-01" db="EMBL/GenBank/DDBJ databases">
        <authorList>
            <person name="King R."/>
        </authorList>
    </citation>
    <scope>NUCLEOTIDE SEQUENCE</scope>
</reference>
<feature type="domain" description="THAP-type" evidence="7">
    <location>
        <begin position="1"/>
        <end position="88"/>
    </location>
</feature>
<dbReference type="GO" id="GO:0043565">
    <property type="term" value="F:sequence-specific DNA binding"/>
    <property type="evidence" value="ECO:0007669"/>
    <property type="project" value="InterPro"/>
</dbReference>
<protein>
    <recommendedName>
        <fullName evidence="7">THAP-type domain-containing protein</fullName>
    </recommendedName>
</protein>
<name>A0A9N9SS12_DIABA</name>
<organism evidence="8 9">
    <name type="scientific">Diabrotica balteata</name>
    <name type="common">Banded cucumber beetle</name>
    <dbReference type="NCBI Taxonomy" id="107213"/>
    <lineage>
        <taxon>Eukaryota</taxon>
        <taxon>Metazoa</taxon>
        <taxon>Ecdysozoa</taxon>
        <taxon>Arthropoda</taxon>
        <taxon>Hexapoda</taxon>
        <taxon>Insecta</taxon>
        <taxon>Pterygota</taxon>
        <taxon>Neoptera</taxon>
        <taxon>Endopterygota</taxon>
        <taxon>Coleoptera</taxon>
        <taxon>Polyphaga</taxon>
        <taxon>Cucujiformia</taxon>
        <taxon>Chrysomeloidea</taxon>
        <taxon>Chrysomelidae</taxon>
        <taxon>Galerucinae</taxon>
        <taxon>Diabroticina</taxon>
        <taxon>Diabroticites</taxon>
        <taxon>Diabrotica</taxon>
    </lineage>
</organism>
<proteinExistence type="predicted"/>
<keyword evidence="3" id="KW-0862">Zinc</keyword>
<dbReference type="PANTHER" id="PTHR46600:SF11">
    <property type="entry name" value="THAP DOMAIN-CONTAINING PROTEIN 10"/>
    <property type="match status" value="1"/>
</dbReference>
<dbReference type="SMART" id="SM00980">
    <property type="entry name" value="THAP"/>
    <property type="match status" value="1"/>
</dbReference>
<evidence type="ECO:0000256" key="2">
    <source>
        <dbReference type="ARBA" id="ARBA00022771"/>
    </source>
</evidence>
<dbReference type="InterPro" id="IPR006612">
    <property type="entry name" value="THAP_Znf"/>
</dbReference>
<sequence length="628" mass="72267">MAARKGGFYCVVRGCPSKTGEGISLFSIPTDRSRAELWLKAANRYDLLSKGAELHTNYRICEKHFEPVYMYKGNTRKYLFQQAHPTIFSHSQYSKHTDEPLKKVIRLEGTTETYNVQEVIINSPTDKNHNNIPDTLMEEFLVTDVNRQEVSSPPRPHTPAPFFTAATQTPSKLSGGTPRKRKLRLKIKKLRASAKKAYASSKQKEDHKSLKIFFQMCDKFLNKSLAQIVKAQAILKTKCPKSRRYSDEYKQFALTLYFLGPRAYAFMERILYLPSKRSLQKITENLVCKPGLNNDQIFDALTLKVNTMLDQDKHCSICIDEMSIKSNLFFDTGRDEIVGLYDIGNGKKESIIAQNVLVIMVRGLYSNWKQQLAYFFINTTFEANHLLPIIKECISKLFQSGLYVNCLVTDMGSNFLKLSKLLGISPTNSEFDVNGQKIIYIFDPCHLIKATRNNLINNVFYFDDKKTSWSFIETFYHEDKKQFYKCAPKLTHSHIYPTSFEKMRVKLASQILSNTVASSMYTYISLGILPSDALGTIEIIEKFNNLFDILNSTDNNNPNKFKNVFEGTDFQINYLDSMIDLVHKLKILDKTGKDVTCRSRSKKCWIVTMNGVKKLWDNLKSHDFKYLK</sequence>
<dbReference type="Pfam" id="PF21788">
    <property type="entry name" value="TNP-like_GBD"/>
    <property type="match status" value="1"/>
</dbReference>
<dbReference type="InterPro" id="IPR048365">
    <property type="entry name" value="TNP-like_RNaseH_N"/>
</dbReference>
<dbReference type="SMART" id="SM00692">
    <property type="entry name" value="DM3"/>
    <property type="match status" value="1"/>
</dbReference>
<dbReference type="OrthoDB" id="8190203at2759"/>
<evidence type="ECO:0000256" key="5">
    <source>
        <dbReference type="PROSITE-ProRule" id="PRU00309"/>
    </source>
</evidence>
<evidence type="ECO:0000256" key="6">
    <source>
        <dbReference type="SAM" id="MobiDB-lite"/>
    </source>
</evidence>
<evidence type="ECO:0000256" key="4">
    <source>
        <dbReference type="ARBA" id="ARBA00023125"/>
    </source>
</evidence>
<keyword evidence="1" id="KW-0479">Metal-binding</keyword>